<reference evidence="2 3" key="2">
    <citation type="journal article" date="2016" name="Genome Announc.">
        <title>Complete Genome Sequence of Sphingopyxis macrogoltabida Strain 203N (NBRC 111659), a Polyethylene Glycol Degrader.</title>
        <authorList>
            <person name="Ohtsubo Y."/>
            <person name="Nonoyama S."/>
            <person name="Nagata Y."/>
            <person name="Numata M."/>
            <person name="Tsuchikane K."/>
            <person name="Hosoyama A."/>
            <person name="Yamazoe A."/>
            <person name="Tsuda M."/>
            <person name="Fujita N."/>
            <person name="Kawai F."/>
        </authorList>
    </citation>
    <scope>NUCLEOTIDE SEQUENCE [LARGE SCALE GENOMIC DNA]</scope>
    <source>
        <strain evidence="2 3">203N</strain>
    </source>
</reference>
<feature type="region of interest" description="Disordered" evidence="1">
    <location>
        <begin position="492"/>
        <end position="535"/>
    </location>
</feature>
<evidence type="ECO:0000256" key="1">
    <source>
        <dbReference type="SAM" id="MobiDB-lite"/>
    </source>
</evidence>
<name>A0AAC8Z201_SPHMC</name>
<organism evidence="2 3">
    <name type="scientific">Sphingopyxis macrogoltabida</name>
    <name type="common">Sphingomonas macrogoltabidus</name>
    <dbReference type="NCBI Taxonomy" id="33050"/>
    <lineage>
        <taxon>Bacteria</taxon>
        <taxon>Pseudomonadati</taxon>
        <taxon>Pseudomonadota</taxon>
        <taxon>Alphaproteobacteria</taxon>
        <taxon>Sphingomonadales</taxon>
        <taxon>Sphingomonadaceae</taxon>
        <taxon>Sphingopyxis</taxon>
    </lineage>
</organism>
<reference evidence="3" key="1">
    <citation type="submission" date="2015-11" db="EMBL/GenBank/DDBJ databases">
        <title>Complete genome sequence of a polyethylene-glycol degrader Sphingopyxis macrogoltabida 203N (NBRC 111659).</title>
        <authorList>
            <person name="Yoshiyuki O."/>
            <person name="Shouta N."/>
            <person name="Nagata Y."/>
            <person name="Numata M."/>
            <person name="Tsuchikane K."/>
            <person name="Hosoyama A."/>
            <person name="Yamazoe A."/>
            <person name="Tsuda M."/>
            <person name="Fujita N."/>
            <person name="Kawai F."/>
        </authorList>
    </citation>
    <scope>NUCLEOTIDE SEQUENCE [LARGE SCALE GENOMIC DNA]</scope>
    <source>
        <strain evidence="3">203N</strain>
    </source>
</reference>
<evidence type="ECO:0000313" key="3">
    <source>
        <dbReference type="Proteomes" id="UP000076088"/>
    </source>
</evidence>
<evidence type="ECO:0008006" key="4">
    <source>
        <dbReference type="Google" id="ProtNLM"/>
    </source>
</evidence>
<dbReference type="AlphaFoldDB" id="A0AAC8Z201"/>
<feature type="compositionally biased region" description="Acidic residues" evidence="1">
    <location>
        <begin position="518"/>
        <end position="535"/>
    </location>
</feature>
<sequence>MLRTVGKIAGVVAGVALIASGVGSALGGTMMFSALGVTASAASIATYAGLASGLAGMLAQATAKKPPAQGSVNQITVDPNAPSPYIIGETYFGGILRHDVGYGGKVGKVQNPYRGMVIEYSVCGPVEALVSMHADFVEVPFSGGDATGYYAGFMHRDYQLGACPEASALVPNWTPMPGWDASSKLSGKAAILWGALFDKAGKKYTSGVPQFGAVWRGVKAYNPRLDDTYPGGSGAQRSNDRTTWAYSEWPDDHALTYALAHWYSGKKMFGIGLPVDAIDVEAFVAWGNVCRANDWKVGGVIFEPGDRWANLKRIMAAGSAEPIFSGGVLSVKYDAPRVSLVTITPDDYADGPIRTRGMQTWAERKNTYIPKYRSGDHKWEYVESDAITDAGYLAEDGEEKADTYQIDLCQDKDQAAQLTAYKLVNGREMFPIERNLKPQFRFYKPGDMVTIDDPEGGLNAQDCVIVRRSIDPQTLAVRWTLMSETAGKHPFALGQIGTAPPTPTLLDPADRDEVANENGEDLDYDGGDSTTEAED</sequence>
<proteinExistence type="predicted"/>
<evidence type="ECO:0000313" key="2">
    <source>
        <dbReference type="EMBL" id="AMU90400.1"/>
    </source>
</evidence>
<accession>A0AAC8Z201</accession>
<protein>
    <recommendedName>
        <fullName evidence="4">Tip attachment protein J domain-containing protein</fullName>
    </recommendedName>
</protein>
<keyword evidence="3" id="KW-1185">Reference proteome</keyword>
<gene>
    <name evidence="2" type="ORF">ATM17_15345</name>
</gene>
<dbReference type="EMBL" id="CP013344">
    <property type="protein sequence ID" value="AMU90400.1"/>
    <property type="molecule type" value="Genomic_DNA"/>
</dbReference>
<dbReference type="Proteomes" id="UP000076088">
    <property type="component" value="Chromosome"/>
</dbReference>